<dbReference type="Pfam" id="PF11992">
    <property type="entry name" value="TgpA_N"/>
    <property type="match status" value="1"/>
</dbReference>
<dbReference type="SUPFAM" id="SSF54001">
    <property type="entry name" value="Cysteine proteinases"/>
    <property type="match status" value="1"/>
</dbReference>
<feature type="transmembrane region" description="Helical" evidence="2">
    <location>
        <begin position="85"/>
        <end position="104"/>
    </location>
</feature>
<protein>
    <submittedName>
        <fullName evidence="4">Transglutaminase-like putative cysteine protease</fullName>
    </submittedName>
</protein>
<proteinExistence type="predicted"/>
<feature type="transmembrane region" description="Helical" evidence="2">
    <location>
        <begin position="194"/>
        <end position="210"/>
    </location>
</feature>
<feature type="transmembrane region" description="Helical" evidence="2">
    <location>
        <begin position="145"/>
        <end position="164"/>
    </location>
</feature>
<feature type="region of interest" description="Disordered" evidence="1">
    <location>
        <begin position="342"/>
        <end position="361"/>
    </location>
</feature>
<feature type="transmembrane region" description="Helical" evidence="2">
    <location>
        <begin position="58"/>
        <end position="78"/>
    </location>
</feature>
<dbReference type="SMART" id="SM00460">
    <property type="entry name" value="TGc"/>
    <property type="match status" value="1"/>
</dbReference>
<dbReference type="InterPro" id="IPR002931">
    <property type="entry name" value="Transglutaminase-like"/>
</dbReference>
<keyword evidence="4" id="KW-0645">Protease</keyword>
<dbReference type="Gene3D" id="3.10.620.30">
    <property type="match status" value="1"/>
</dbReference>
<feature type="transmembrane region" description="Helical" evidence="2">
    <location>
        <begin position="31"/>
        <end position="52"/>
    </location>
</feature>
<dbReference type="EMBL" id="PGFB01000002">
    <property type="protein sequence ID" value="PJJ63657.1"/>
    <property type="molecule type" value="Genomic_DNA"/>
</dbReference>
<dbReference type="InterPro" id="IPR021878">
    <property type="entry name" value="TgpA_N"/>
</dbReference>
<feature type="domain" description="Transglutaminase-like" evidence="3">
    <location>
        <begin position="515"/>
        <end position="590"/>
    </location>
</feature>
<keyword evidence="4" id="KW-0378">Hydrolase</keyword>
<evidence type="ECO:0000256" key="2">
    <source>
        <dbReference type="SAM" id="Phobius"/>
    </source>
</evidence>
<feature type="compositionally biased region" description="Polar residues" evidence="1">
    <location>
        <begin position="1"/>
        <end position="12"/>
    </location>
</feature>
<evidence type="ECO:0000256" key="1">
    <source>
        <dbReference type="SAM" id="MobiDB-lite"/>
    </source>
</evidence>
<reference evidence="4 5" key="1">
    <citation type="submission" date="2017-11" db="EMBL/GenBank/DDBJ databases">
        <title>Genomic Encyclopedia of Archaeal and Bacterial Type Strains, Phase II (KMG-II): From Individual Species to Whole Genera.</title>
        <authorList>
            <person name="Goeker M."/>
        </authorList>
    </citation>
    <scope>NUCLEOTIDE SEQUENCE [LARGE SCALE GENOMIC DNA]</scope>
    <source>
        <strain evidence="4 5">DSM 25625</strain>
    </source>
</reference>
<comment type="caution">
    <text evidence="4">The sequence shown here is derived from an EMBL/GenBank/DDBJ whole genome shotgun (WGS) entry which is preliminary data.</text>
</comment>
<dbReference type="InterPro" id="IPR038765">
    <property type="entry name" value="Papain-like_cys_pep_sf"/>
</dbReference>
<feature type="region of interest" description="Disordered" evidence="1">
    <location>
        <begin position="224"/>
        <end position="249"/>
    </location>
</feature>
<organism evidence="4 5">
    <name type="scientific">Compostimonas suwonensis</name>
    <dbReference type="NCBI Taxonomy" id="1048394"/>
    <lineage>
        <taxon>Bacteria</taxon>
        <taxon>Bacillati</taxon>
        <taxon>Actinomycetota</taxon>
        <taxon>Actinomycetes</taxon>
        <taxon>Micrococcales</taxon>
        <taxon>Microbacteriaceae</taxon>
        <taxon>Compostimonas</taxon>
    </lineage>
</organism>
<name>A0A2M9BZZ1_9MICO</name>
<evidence type="ECO:0000259" key="3">
    <source>
        <dbReference type="SMART" id="SM00460"/>
    </source>
</evidence>
<dbReference type="GO" id="GO:0008233">
    <property type="term" value="F:peptidase activity"/>
    <property type="evidence" value="ECO:0007669"/>
    <property type="project" value="UniProtKB-KW"/>
</dbReference>
<feature type="region of interest" description="Disordered" evidence="1">
    <location>
        <begin position="595"/>
        <end position="641"/>
    </location>
</feature>
<feature type="transmembrane region" description="Helical" evidence="2">
    <location>
        <begin position="256"/>
        <end position="279"/>
    </location>
</feature>
<feature type="compositionally biased region" description="Gly residues" evidence="1">
    <location>
        <begin position="632"/>
        <end position="641"/>
    </location>
</feature>
<dbReference type="PANTHER" id="PTHR42736:SF1">
    <property type="entry name" value="PROTEIN-GLUTAMINE GAMMA-GLUTAMYLTRANSFERASE"/>
    <property type="match status" value="1"/>
</dbReference>
<dbReference type="Pfam" id="PF01841">
    <property type="entry name" value="Transglut_core"/>
    <property type="match status" value="1"/>
</dbReference>
<dbReference type="PANTHER" id="PTHR42736">
    <property type="entry name" value="PROTEIN-GLUTAMINE GAMMA-GLUTAMYLTRANSFERASE"/>
    <property type="match status" value="1"/>
</dbReference>
<feature type="compositionally biased region" description="Acidic residues" evidence="1">
    <location>
        <begin position="348"/>
        <end position="359"/>
    </location>
</feature>
<dbReference type="Proteomes" id="UP000230161">
    <property type="component" value="Unassembled WGS sequence"/>
</dbReference>
<feature type="region of interest" description="Disordered" evidence="1">
    <location>
        <begin position="1"/>
        <end position="24"/>
    </location>
</feature>
<evidence type="ECO:0000313" key="5">
    <source>
        <dbReference type="Proteomes" id="UP000230161"/>
    </source>
</evidence>
<feature type="transmembrane region" description="Helical" evidence="2">
    <location>
        <begin position="171"/>
        <end position="188"/>
    </location>
</feature>
<gene>
    <name evidence="4" type="ORF">CLV54_1328</name>
</gene>
<dbReference type="AlphaFoldDB" id="A0A2M9BZZ1"/>
<accession>A0A2M9BZZ1</accession>
<keyword evidence="5" id="KW-1185">Reference proteome</keyword>
<dbReference type="GO" id="GO:0006508">
    <property type="term" value="P:proteolysis"/>
    <property type="evidence" value="ECO:0007669"/>
    <property type="project" value="UniProtKB-KW"/>
</dbReference>
<evidence type="ECO:0000313" key="4">
    <source>
        <dbReference type="EMBL" id="PJJ63657.1"/>
    </source>
</evidence>
<feature type="transmembrane region" description="Helical" evidence="2">
    <location>
        <begin position="651"/>
        <end position="673"/>
    </location>
</feature>
<dbReference type="OrthoDB" id="9804023at2"/>
<dbReference type="InterPro" id="IPR052901">
    <property type="entry name" value="Bact_TGase-like"/>
</dbReference>
<keyword evidence="2" id="KW-0472">Membrane</keyword>
<keyword evidence="2" id="KW-1133">Transmembrane helix</keyword>
<feature type="compositionally biased region" description="Low complexity" evidence="1">
    <location>
        <begin position="605"/>
        <end position="620"/>
    </location>
</feature>
<sequence length="802" mass="84106">MPVDSAPTSSRPVSRPVAATRSRRRARRPGYLPLSATVLLALMVADASLAPLLSGFGWWWSMSIAAAIVLFGTAALRWAGVPRGLLTLFTVVIGIVTLTLFFAADTALLGLVPTPGTLGRFGDLLNGGIQSIQSQSLPADAVTELSFVLTAGAVALAVVLDIVVFELRWPALAGVPLLIVVTIPGLLVPGGASLVLLALTAAVYAAILWVDGRIRRREAASAASTSGSAGAPGGATVRHGASGLPGARPDGGGSTAVSVGIAGVAIFASLAFTAVAPGFTAGGVTAAGSSGIIFSEGVSPLIDLGQDLRRPAPVTAMAYTTEPDERLYFKLLTLDEFGGTTWTSSEHELDEDNTPDEFGDPPGLGADVATREVSTDVDIRNMQSPWLPLPYPTVSVNGLSGRWYWEPQGLTATSPTVSTRYQNYTVDSLVVDPTREQLAAAGDSVPADIERYLELPELPQTITDAAAEATAGAFSNYDKALALQQYFRGGDFFYSTETPVEEGYDGDGIGVIQTFLERKTGYCVHFASAMTIMARSLGIPARIGLGYLPGTRTGTTDDDRATYTVSSYDLHSWPELYFDGVGWVSFEPTPGRGFVPSYARPEAQPSTTPTPTDASTPRPSDASTNAPQRPDAGGGMDGGAGGETAAVGRSFGWAGIGLGVLALLLAPAVVRSLRRSRRFARIRAGSGGASLAWIEIGDTALDHGIPVDRGETPRAFATRLSTIDPTVNPALWHVLSEVERERFGAAALPGRTDAERIETELRTVLDHLDRSVPMGRRLLARFVPRSLLPSVAARPGDPATTP</sequence>
<keyword evidence="2" id="KW-0812">Transmembrane</keyword>
<dbReference type="RefSeq" id="WP_157802841.1">
    <property type="nucleotide sequence ID" value="NZ_PGFB01000002.1"/>
</dbReference>